<dbReference type="EMBL" id="ADVL01000206">
    <property type="protein sequence ID" value="EFH12534.1"/>
    <property type="molecule type" value="Genomic_DNA"/>
</dbReference>
<dbReference type="Proteomes" id="UP000005324">
    <property type="component" value="Unassembled WGS sequence"/>
</dbReference>
<comment type="caution">
    <text evidence="1">The sequence shown here is derived from an EMBL/GenBank/DDBJ whole genome shotgun (WGS) entry which is preliminary data.</text>
</comment>
<feature type="non-terminal residue" evidence="1">
    <location>
        <position position="184"/>
    </location>
</feature>
<gene>
    <name evidence="1" type="ORF">HMPREF0731_1248</name>
</gene>
<name>D5RJI8_9PROT</name>
<organism evidence="1 2">
    <name type="scientific">Pseudoroseomonas cervicalis ATCC 49957</name>
    <dbReference type="NCBI Taxonomy" id="525371"/>
    <lineage>
        <taxon>Bacteria</taxon>
        <taxon>Pseudomonadati</taxon>
        <taxon>Pseudomonadota</taxon>
        <taxon>Alphaproteobacteria</taxon>
        <taxon>Acetobacterales</taxon>
        <taxon>Roseomonadaceae</taxon>
        <taxon>Roseomonas</taxon>
    </lineage>
</organism>
<protein>
    <submittedName>
        <fullName evidence="1">Uncharacterized protein</fullName>
    </submittedName>
</protein>
<evidence type="ECO:0000313" key="1">
    <source>
        <dbReference type="EMBL" id="EFH12534.1"/>
    </source>
</evidence>
<dbReference type="AlphaFoldDB" id="D5RJI8"/>
<keyword evidence="2" id="KW-1185">Reference proteome</keyword>
<dbReference type="HOGENOM" id="CLU_1335422_0_0_5"/>
<proteinExistence type="predicted"/>
<evidence type="ECO:0000313" key="2">
    <source>
        <dbReference type="Proteomes" id="UP000005324"/>
    </source>
</evidence>
<sequence length="184" mass="20839">MSDAQRSMRSRLPWELHPSLREDRLVAAARLLVRGREQALRMADYEAGDDPWSVGCRAYSFSRHQLRAAAEAGRYPWLGVLDRTHHFVFLIDGIPVRFYRGDAEDPNRRTLRQQEDEAAQMAMAFGGETESSQGLMFRFALEPAERGGIERVVFLALRGEEGRAECFWPVPLPPPATAVPSTPR</sequence>
<accession>D5RJI8</accession>
<reference evidence="1 2" key="1">
    <citation type="submission" date="2010-04" db="EMBL/GenBank/DDBJ databases">
        <authorList>
            <person name="Qin X."/>
            <person name="Bachman B."/>
            <person name="Battles P."/>
            <person name="Bell A."/>
            <person name="Bess C."/>
            <person name="Bickham C."/>
            <person name="Chaboub L."/>
            <person name="Chen D."/>
            <person name="Coyle M."/>
            <person name="Deiros D.R."/>
            <person name="Dinh H."/>
            <person name="Forbes L."/>
            <person name="Fowler G."/>
            <person name="Francisco L."/>
            <person name="Fu Q."/>
            <person name="Gubbala S."/>
            <person name="Hale W."/>
            <person name="Han Y."/>
            <person name="Hemphill L."/>
            <person name="Highlander S.K."/>
            <person name="Hirani K."/>
            <person name="Hogues M."/>
            <person name="Jackson L."/>
            <person name="Jakkamsetti A."/>
            <person name="Javaid M."/>
            <person name="Jiang H."/>
            <person name="Korchina V."/>
            <person name="Kovar C."/>
            <person name="Lara F."/>
            <person name="Lee S."/>
            <person name="Mata R."/>
            <person name="Mathew T."/>
            <person name="Moen C."/>
            <person name="Morales K."/>
            <person name="Munidasa M."/>
            <person name="Nazareth L."/>
            <person name="Ngo R."/>
            <person name="Nguyen L."/>
            <person name="Okwuonu G."/>
            <person name="Ongeri F."/>
            <person name="Patil S."/>
            <person name="Petrosino J."/>
            <person name="Pham C."/>
            <person name="Pham P."/>
            <person name="Pu L.-L."/>
            <person name="Puazo M."/>
            <person name="Raj R."/>
            <person name="Reid J."/>
            <person name="Rouhana J."/>
            <person name="Saada N."/>
            <person name="Shang Y."/>
            <person name="Simmons D."/>
            <person name="Thornton R."/>
            <person name="Warren J."/>
            <person name="Weissenberger G."/>
            <person name="Zhang J."/>
            <person name="Zhang L."/>
            <person name="Zhou C."/>
            <person name="Zhu D."/>
            <person name="Muzny D."/>
            <person name="Worley K."/>
            <person name="Gibbs R."/>
        </authorList>
    </citation>
    <scope>NUCLEOTIDE SEQUENCE [LARGE SCALE GENOMIC DNA]</scope>
    <source>
        <strain evidence="1 2">ATCC 49957</strain>
    </source>
</reference>